<feature type="compositionally biased region" description="Low complexity" evidence="1">
    <location>
        <begin position="88"/>
        <end position="101"/>
    </location>
</feature>
<comment type="caution">
    <text evidence="2">The sequence shown here is derived from an EMBL/GenBank/DDBJ whole genome shotgun (WGS) entry which is preliminary data.</text>
</comment>
<accession>A0AAD4SDV9</accession>
<name>A0AAD4SDV9_9MAGN</name>
<feature type="region of interest" description="Disordered" evidence="1">
    <location>
        <begin position="88"/>
        <end position="110"/>
    </location>
</feature>
<evidence type="ECO:0000313" key="2">
    <source>
        <dbReference type="EMBL" id="KAI3902024.1"/>
    </source>
</evidence>
<protein>
    <submittedName>
        <fullName evidence="2">Uncharacterized protein</fullName>
    </submittedName>
</protein>
<dbReference type="Proteomes" id="UP001202328">
    <property type="component" value="Unassembled WGS sequence"/>
</dbReference>
<evidence type="ECO:0000256" key="1">
    <source>
        <dbReference type="SAM" id="MobiDB-lite"/>
    </source>
</evidence>
<gene>
    <name evidence="2" type="ORF">MKW98_013698</name>
</gene>
<proteinExistence type="predicted"/>
<organism evidence="2 3">
    <name type="scientific">Papaver atlanticum</name>
    <dbReference type="NCBI Taxonomy" id="357466"/>
    <lineage>
        <taxon>Eukaryota</taxon>
        <taxon>Viridiplantae</taxon>
        <taxon>Streptophyta</taxon>
        <taxon>Embryophyta</taxon>
        <taxon>Tracheophyta</taxon>
        <taxon>Spermatophyta</taxon>
        <taxon>Magnoliopsida</taxon>
        <taxon>Ranunculales</taxon>
        <taxon>Papaveraceae</taxon>
        <taxon>Papaveroideae</taxon>
        <taxon>Papaver</taxon>
    </lineage>
</organism>
<keyword evidence="3" id="KW-1185">Reference proteome</keyword>
<dbReference type="EMBL" id="JAJJMB010011474">
    <property type="protein sequence ID" value="KAI3902024.1"/>
    <property type="molecule type" value="Genomic_DNA"/>
</dbReference>
<sequence>MMSQSYDDYPEDESVSELPVVDWRFHVYINGELSDLVVPRPTSYSYNFDHITAGREELLKKCFEQHIFINESKRIVQDHTRKYCLRGSSSSSGFTTGGTPTWNSSPQFPEEQTLHGTFRQHEGVAATPQPSGTIMYNLEECYQPVQPTQDPYASVYQANMDIGLGSQVDDSMGMDLNIGLSMDSSFDMVMESPPIHELQMTKKVCSN</sequence>
<evidence type="ECO:0000313" key="3">
    <source>
        <dbReference type="Proteomes" id="UP001202328"/>
    </source>
</evidence>
<reference evidence="2" key="1">
    <citation type="submission" date="2022-04" db="EMBL/GenBank/DDBJ databases">
        <title>A functionally conserved STORR gene fusion in Papaver species that diverged 16.8 million years ago.</title>
        <authorList>
            <person name="Catania T."/>
        </authorList>
    </citation>
    <scope>NUCLEOTIDE SEQUENCE</scope>
    <source>
        <strain evidence="2">S-188037</strain>
    </source>
</reference>
<dbReference type="AlphaFoldDB" id="A0AAD4SDV9"/>